<proteinExistence type="predicted"/>
<dbReference type="PROSITE" id="PS00251">
    <property type="entry name" value="THD_1"/>
    <property type="match status" value="1"/>
</dbReference>
<dbReference type="InterPro" id="IPR027417">
    <property type="entry name" value="P-loop_NTPase"/>
</dbReference>
<evidence type="ECO:0008006" key="4">
    <source>
        <dbReference type="Google" id="ProtNLM"/>
    </source>
</evidence>
<sequence>MNTTADGILMEDPPLLTDITLHEDDLTQEAMTHFSYHTEILHAFETYRRNILENTHLTRIGRHLLFSVIDNLHTNCKKVLNYAAENVELLSGTFPIVGPLTIFGLPRSGTTFLYNLLACDPNCRAPLLTEMSVECVPPIARSDSVKQERRLVATKLARQRREKITGRSDEMVAAHPIHAVEEDYLILRHTGIYIFLSQLMFDCQSDTDDWLNDLMSKDFAYDYHETFLHMLNSLDAPRSHWLLKSSVHSFYLDTFLRHYPQAKLIMIHRPLDAVLPSFCRTQLTAVNGFFDEADSISRDRLMKRCIQCIGKMVELIMKFRAHRHDQSDQSHNNIFDVTYDILIKSPIETVRRIYGHFDLRWSNEFEAAMEAWIRENPQGKQGRHTYSLSEFGLTHEDIEAQYADYINLFLRSSATDCAQTNQLLPTNEQPESL</sequence>
<dbReference type="AlphaFoldDB" id="A0A819UMX7"/>
<comment type="caution">
    <text evidence="2">The sequence shown here is derived from an EMBL/GenBank/DDBJ whole genome shotgun (WGS) entry which is preliminary data.</text>
</comment>
<dbReference type="InterPro" id="IPR052736">
    <property type="entry name" value="Stf3_sulfotransferase"/>
</dbReference>
<organism evidence="2 3">
    <name type="scientific">Rotaria magnacalcarata</name>
    <dbReference type="NCBI Taxonomy" id="392030"/>
    <lineage>
        <taxon>Eukaryota</taxon>
        <taxon>Metazoa</taxon>
        <taxon>Spiralia</taxon>
        <taxon>Gnathifera</taxon>
        <taxon>Rotifera</taxon>
        <taxon>Eurotatoria</taxon>
        <taxon>Bdelloidea</taxon>
        <taxon>Philodinida</taxon>
        <taxon>Philodinidae</taxon>
        <taxon>Rotaria</taxon>
    </lineage>
</organism>
<dbReference type="Proteomes" id="UP000663856">
    <property type="component" value="Unassembled WGS sequence"/>
</dbReference>
<dbReference type="EMBL" id="CAJNRF010015750">
    <property type="protein sequence ID" value="CAF2179155.1"/>
    <property type="molecule type" value="Genomic_DNA"/>
</dbReference>
<dbReference type="PANTHER" id="PTHR36451:SF1">
    <property type="entry name" value="OMEGA-HYDROXY-BETA-DIHYDROMENAQUINONE-9 SULFOTRANSFERASE STF3"/>
    <property type="match status" value="1"/>
</dbReference>
<gene>
    <name evidence="2" type="ORF">OVN521_LOCUS20362</name>
    <name evidence="1" type="ORF">WKI299_LOCUS33363</name>
</gene>
<evidence type="ECO:0000313" key="2">
    <source>
        <dbReference type="EMBL" id="CAF4091111.1"/>
    </source>
</evidence>
<dbReference type="SUPFAM" id="SSF52540">
    <property type="entry name" value="P-loop containing nucleoside triphosphate hydrolases"/>
    <property type="match status" value="1"/>
</dbReference>
<dbReference type="Gene3D" id="3.40.50.300">
    <property type="entry name" value="P-loop containing nucleotide triphosphate hydrolases"/>
    <property type="match status" value="1"/>
</dbReference>
<dbReference type="Proteomes" id="UP000663866">
    <property type="component" value="Unassembled WGS sequence"/>
</dbReference>
<dbReference type="EMBL" id="CAJOBG010004013">
    <property type="protein sequence ID" value="CAF4091111.1"/>
    <property type="molecule type" value="Genomic_DNA"/>
</dbReference>
<keyword evidence="3" id="KW-1185">Reference proteome</keyword>
<evidence type="ECO:0000313" key="1">
    <source>
        <dbReference type="EMBL" id="CAF2179155.1"/>
    </source>
</evidence>
<dbReference type="PANTHER" id="PTHR36451">
    <property type="entry name" value="PAPS-DEPENDENT SULFOTRANSFERASE STF3"/>
    <property type="match status" value="1"/>
</dbReference>
<evidence type="ECO:0000313" key="3">
    <source>
        <dbReference type="Proteomes" id="UP000663866"/>
    </source>
</evidence>
<dbReference type="InterPro" id="IPR021184">
    <property type="entry name" value="TNF_CS"/>
</dbReference>
<reference evidence="2" key="1">
    <citation type="submission" date="2021-02" db="EMBL/GenBank/DDBJ databases">
        <authorList>
            <person name="Nowell W R."/>
        </authorList>
    </citation>
    <scope>NUCLEOTIDE SEQUENCE</scope>
</reference>
<accession>A0A819UMX7</accession>
<dbReference type="Pfam" id="PF13469">
    <property type="entry name" value="Sulfotransfer_3"/>
    <property type="match status" value="1"/>
</dbReference>
<name>A0A819UMX7_9BILA</name>
<protein>
    <recommendedName>
        <fullName evidence="4">Sulfotransferase</fullName>
    </recommendedName>
</protein>